<dbReference type="PATRIC" id="fig|1618353.3.peg.747"/>
<evidence type="ECO:0000313" key="13">
    <source>
        <dbReference type="Proteomes" id="UP000034364"/>
    </source>
</evidence>
<accession>A0A0G1S1U4</accession>
<dbReference type="InterPro" id="IPR036953">
    <property type="entry name" value="GreA/GreB_C_sf"/>
</dbReference>
<keyword evidence="4 8" id="KW-0238">DNA-binding</keyword>
<dbReference type="InterPro" id="IPR001437">
    <property type="entry name" value="Tscrpt_elong_fac_GreA/B_C"/>
</dbReference>
<feature type="domain" description="Transcription elongation factor GreA/GreB C-terminal" evidence="10">
    <location>
        <begin position="100"/>
        <end position="172"/>
    </location>
</feature>
<proteinExistence type="inferred from homology"/>
<evidence type="ECO:0000256" key="4">
    <source>
        <dbReference type="ARBA" id="ARBA00023125"/>
    </source>
</evidence>
<dbReference type="Pfam" id="PF01272">
    <property type="entry name" value="GreA_GreB"/>
    <property type="match status" value="1"/>
</dbReference>
<dbReference type="GO" id="GO:0003677">
    <property type="term" value="F:DNA binding"/>
    <property type="evidence" value="ECO:0007669"/>
    <property type="project" value="UniProtKB-UniRule"/>
</dbReference>
<dbReference type="PANTHER" id="PTHR30437:SF4">
    <property type="entry name" value="TRANSCRIPTION ELONGATION FACTOR GREA"/>
    <property type="match status" value="1"/>
</dbReference>
<evidence type="ECO:0000259" key="11">
    <source>
        <dbReference type="Pfam" id="PF03449"/>
    </source>
</evidence>
<evidence type="ECO:0000256" key="5">
    <source>
        <dbReference type="ARBA" id="ARBA00023163"/>
    </source>
</evidence>
<evidence type="ECO:0000256" key="1">
    <source>
        <dbReference type="ARBA" id="ARBA00008213"/>
    </source>
</evidence>
<dbReference type="GO" id="GO:0006354">
    <property type="term" value="P:DNA-templated transcription elongation"/>
    <property type="evidence" value="ECO:0007669"/>
    <property type="project" value="TreeGrafter"/>
</dbReference>
<keyword evidence="5 8" id="KW-0804">Transcription</keyword>
<sequence>MTNPLVIAKIPFDLKSFPASREADFFAKKKELQDLQAELNDLVNTKRPALVNRLSIARSMGDLSENSDYISAKEELSFMDGRIAELEEFIRNAKVTTPSKKDQVDFGHIVEVKNNSHTVSFKLVGEWEADPTQKMISVSSPLGQALMGKKVGDKVEVSAPVGKIEYTILNIS</sequence>
<dbReference type="Gene3D" id="1.10.287.180">
    <property type="entry name" value="Transcription elongation factor, GreA/GreB, N-terminal domain"/>
    <property type="match status" value="1"/>
</dbReference>
<dbReference type="Proteomes" id="UP000034364">
    <property type="component" value="Unassembled WGS sequence"/>
</dbReference>
<dbReference type="FunFam" id="3.10.50.30:FF:000001">
    <property type="entry name" value="Transcription elongation factor GreA"/>
    <property type="match status" value="1"/>
</dbReference>
<dbReference type="InterPro" id="IPR036805">
    <property type="entry name" value="Tscrpt_elong_fac_GreA/B_N_sf"/>
</dbReference>
<dbReference type="InterPro" id="IPR018151">
    <property type="entry name" value="TF_GreA/GreB_CS"/>
</dbReference>
<dbReference type="InterPro" id="IPR023459">
    <property type="entry name" value="Tscrpt_elong_fac_GreA/B_fam"/>
</dbReference>
<dbReference type="Gene3D" id="3.10.50.30">
    <property type="entry name" value="Transcription elongation factor, GreA/GreB, C-terminal domain"/>
    <property type="match status" value="1"/>
</dbReference>
<comment type="function">
    <text evidence="6 8 9">Necessary for efficient RNA polymerase transcription elongation past template-encoded arresting sites. The arresting sites in DNA have the property of trapping a certain fraction of elongating RNA polymerases that pass through, resulting in locked ternary complexes. Cleavage of the nascent transcript by cleavage factors such as GreA or GreB allows the resumption of elongation from the new 3'terminus. GreA releases sequences of 2 to 3 nucleotides.</text>
</comment>
<organism evidence="12 13">
    <name type="scientific">Candidatus Amesbacteria bacterium GW2011_GWA1_47_16</name>
    <dbReference type="NCBI Taxonomy" id="1618353"/>
    <lineage>
        <taxon>Bacteria</taxon>
        <taxon>Candidatus Amesiibacteriota</taxon>
    </lineage>
</organism>
<keyword evidence="3 8" id="KW-0805">Transcription regulation</keyword>
<dbReference type="InterPro" id="IPR006359">
    <property type="entry name" value="Tscrpt_elong_fac_GreA"/>
</dbReference>
<dbReference type="PROSITE" id="PS00829">
    <property type="entry name" value="GREAB_1"/>
    <property type="match status" value="1"/>
</dbReference>
<dbReference type="HAMAP" id="MF_00105">
    <property type="entry name" value="GreA_GreB"/>
    <property type="match status" value="1"/>
</dbReference>
<dbReference type="GO" id="GO:0032784">
    <property type="term" value="P:regulation of DNA-templated transcription elongation"/>
    <property type="evidence" value="ECO:0007669"/>
    <property type="project" value="UniProtKB-UniRule"/>
</dbReference>
<dbReference type="SUPFAM" id="SSF46557">
    <property type="entry name" value="GreA transcript cleavage protein, N-terminal domain"/>
    <property type="match status" value="1"/>
</dbReference>
<dbReference type="SUPFAM" id="SSF54534">
    <property type="entry name" value="FKBP-like"/>
    <property type="match status" value="1"/>
</dbReference>
<dbReference type="InterPro" id="IPR022691">
    <property type="entry name" value="Tscrpt_elong_fac_GreA/B_N"/>
</dbReference>
<keyword evidence="12" id="KW-0251">Elongation factor</keyword>
<reference evidence="12 13" key="1">
    <citation type="journal article" date="2015" name="Nature">
        <title>rRNA introns, odd ribosomes, and small enigmatic genomes across a large radiation of phyla.</title>
        <authorList>
            <person name="Brown C.T."/>
            <person name="Hug L.A."/>
            <person name="Thomas B.C."/>
            <person name="Sharon I."/>
            <person name="Castelle C.J."/>
            <person name="Singh A."/>
            <person name="Wilkins M.J."/>
            <person name="Williams K.H."/>
            <person name="Banfield J.F."/>
        </authorList>
    </citation>
    <scope>NUCLEOTIDE SEQUENCE [LARGE SCALE GENOMIC DNA]</scope>
</reference>
<evidence type="ECO:0000256" key="9">
    <source>
        <dbReference type="RuleBase" id="RU000556"/>
    </source>
</evidence>
<dbReference type="GO" id="GO:0003746">
    <property type="term" value="F:translation elongation factor activity"/>
    <property type="evidence" value="ECO:0007669"/>
    <property type="project" value="UniProtKB-KW"/>
</dbReference>
<dbReference type="FunFam" id="1.10.287.180:FF:000001">
    <property type="entry name" value="Transcription elongation factor GreA"/>
    <property type="match status" value="1"/>
</dbReference>
<dbReference type="InterPro" id="IPR028624">
    <property type="entry name" value="Tscrpt_elong_fac_GreA/B"/>
</dbReference>
<gene>
    <name evidence="8" type="primary">greA</name>
    <name evidence="12" type="ORF">UX87_C0022G0014</name>
</gene>
<dbReference type="PIRSF" id="PIRSF006092">
    <property type="entry name" value="GreA_GreB"/>
    <property type="match status" value="1"/>
</dbReference>
<dbReference type="NCBIfam" id="TIGR01462">
    <property type="entry name" value="greA"/>
    <property type="match status" value="1"/>
</dbReference>
<comment type="caution">
    <text evidence="12">The sequence shown here is derived from an EMBL/GenBank/DDBJ whole genome shotgun (WGS) entry which is preliminary data.</text>
</comment>
<dbReference type="EMBL" id="LCNV01000022">
    <property type="protein sequence ID" value="KKU63499.1"/>
    <property type="molecule type" value="Genomic_DNA"/>
</dbReference>
<dbReference type="Pfam" id="PF03449">
    <property type="entry name" value="GreA_GreB_N"/>
    <property type="match status" value="1"/>
</dbReference>
<dbReference type="PANTHER" id="PTHR30437">
    <property type="entry name" value="TRANSCRIPTION ELONGATION FACTOR GREA"/>
    <property type="match status" value="1"/>
</dbReference>
<keyword evidence="12" id="KW-0648">Protein biosynthesis</keyword>
<evidence type="ECO:0000313" key="12">
    <source>
        <dbReference type="EMBL" id="KKU63499.1"/>
    </source>
</evidence>
<evidence type="ECO:0000256" key="2">
    <source>
        <dbReference type="ARBA" id="ARBA00013729"/>
    </source>
</evidence>
<evidence type="ECO:0000256" key="7">
    <source>
        <dbReference type="ARBA" id="ARBA00030776"/>
    </source>
</evidence>
<dbReference type="NCBIfam" id="NF001263">
    <property type="entry name" value="PRK00226.1-4"/>
    <property type="match status" value="1"/>
</dbReference>
<comment type="similarity">
    <text evidence="1 8 9">Belongs to the GreA/GreB family.</text>
</comment>
<feature type="domain" description="Transcription elongation factor GreA/GreB N-terminal" evidence="11">
    <location>
        <begin position="30"/>
        <end position="95"/>
    </location>
</feature>
<name>A0A0G1S1U4_9BACT</name>
<dbReference type="AlphaFoldDB" id="A0A0G1S1U4"/>
<evidence type="ECO:0000256" key="8">
    <source>
        <dbReference type="HAMAP-Rule" id="MF_00105"/>
    </source>
</evidence>
<dbReference type="GO" id="GO:0070063">
    <property type="term" value="F:RNA polymerase binding"/>
    <property type="evidence" value="ECO:0007669"/>
    <property type="project" value="InterPro"/>
</dbReference>
<protein>
    <recommendedName>
        <fullName evidence="2 8">Transcription elongation factor GreA</fullName>
    </recommendedName>
    <alternativeName>
        <fullName evidence="7 8">Transcript cleavage factor GreA</fullName>
    </alternativeName>
</protein>
<evidence type="ECO:0000256" key="3">
    <source>
        <dbReference type="ARBA" id="ARBA00023015"/>
    </source>
</evidence>
<evidence type="ECO:0000256" key="6">
    <source>
        <dbReference type="ARBA" id="ARBA00024916"/>
    </source>
</evidence>
<evidence type="ECO:0000259" key="10">
    <source>
        <dbReference type="Pfam" id="PF01272"/>
    </source>
</evidence>